<dbReference type="EMBL" id="JAGGKG010000017">
    <property type="protein sequence ID" value="MBP1906646.1"/>
    <property type="molecule type" value="Genomic_DNA"/>
</dbReference>
<evidence type="ECO:0008006" key="3">
    <source>
        <dbReference type="Google" id="ProtNLM"/>
    </source>
</evidence>
<keyword evidence="2" id="KW-1185">Reference proteome</keyword>
<evidence type="ECO:0000313" key="1">
    <source>
        <dbReference type="EMBL" id="MBP1906646.1"/>
    </source>
</evidence>
<dbReference type="RefSeq" id="WP_210090244.1">
    <property type="nucleotide sequence ID" value="NZ_JAGGKG010000017.1"/>
</dbReference>
<reference evidence="1 2" key="1">
    <citation type="submission" date="2021-03" db="EMBL/GenBank/DDBJ databases">
        <title>Genomic Encyclopedia of Type Strains, Phase IV (KMG-IV): sequencing the most valuable type-strain genomes for metagenomic binning, comparative biology and taxonomic classification.</title>
        <authorList>
            <person name="Goeker M."/>
        </authorList>
    </citation>
    <scope>NUCLEOTIDE SEQUENCE [LARGE SCALE GENOMIC DNA]</scope>
    <source>
        <strain evidence="1 2">DSM 14349</strain>
    </source>
</reference>
<dbReference type="Proteomes" id="UP001519272">
    <property type="component" value="Unassembled WGS sequence"/>
</dbReference>
<gene>
    <name evidence="1" type="ORF">J2Z32_003310</name>
</gene>
<sequence length="70" mass="8034">MSLDQGLDLAKFEAMLEDEVMLPEHKQLVSELLFQAQQLQAENGRLRKAVLFHSQKGSRMSTKLKDALYE</sequence>
<protein>
    <recommendedName>
        <fullName evidence="3">Transposase</fullName>
    </recommendedName>
</protein>
<comment type="caution">
    <text evidence="1">The sequence shown here is derived from an EMBL/GenBank/DDBJ whole genome shotgun (WGS) entry which is preliminary data.</text>
</comment>
<proteinExistence type="predicted"/>
<evidence type="ECO:0000313" key="2">
    <source>
        <dbReference type="Proteomes" id="UP001519272"/>
    </source>
</evidence>
<accession>A0ABS4FVN7</accession>
<organism evidence="1 2">
    <name type="scientific">Paenibacillus turicensis</name>
    <dbReference type="NCBI Taxonomy" id="160487"/>
    <lineage>
        <taxon>Bacteria</taxon>
        <taxon>Bacillati</taxon>
        <taxon>Bacillota</taxon>
        <taxon>Bacilli</taxon>
        <taxon>Bacillales</taxon>
        <taxon>Paenibacillaceae</taxon>
        <taxon>Paenibacillus</taxon>
    </lineage>
</organism>
<name>A0ABS4FVN7_9BACL</name>